<protein>
    <submittedName>
        <fullName evidence="1">Uncharacterized protein</fullName>
    </submittedName>
</protein>
<accession>A0ABQ3XT52</accession>
<dbReference type="EMBL" id="BOMG01000134">
    <property type="protein sequence ID" value="GID61689.1"/>
    <property type="molecule type" value="Genomic_DNA"/>
</dbReference>
<comment type="caution">
    <text evidence="1">The sequence shown here is derived from an EMBL/GenBank/DDBJ whole genome shotgun (WGS) entry which is preliminary data.</text>
</comment>
<organism evidence="1 2">
    <name type="scientific">Actinoplanes couchii</name>
    <dbReference type="NCBI Taxonomy" id="403638"/>
    <lineage>
        <taxon>Bacteria</taxon>
        <taxon>Bacillati</taxon>
        <taxon>Actinomycetota</taxon>
        <taxon>Actinomycetes</taxon>
        <taxon>Micromonosporales</taxon>
        <taxon>Micromonosporaceae</taxon>
        <taxon>Actinoplanes</taxon>
    </lineage>
</organism>
<sequence length="74" mass="7455">MGMGICAEGQEVNGDVGIGPVLELLMVDDGGARVLRVEVVWKRGAASPGLSRAADGHAAAGLLKAGSVPSRFPI</sequence>
<name>A0ABQ3XT52_9ACTN</name>
<evidence type="ECO:0000313" key="1">
    <source>
        <dbReference type="EMBL" id="GID61689.1"/>
    </source>
</evidence>
<proteinExistence type="predicted"/>
<evidence type="ECO:0000313" key="2">
    <source>
        <dbReference type="Proteomes" id="UP000612282"/>
    </source>
</evidence>
<keyword evidence="2" id="KW-1185">Reference proteome</keyword>
<reference evidence="1 2" key="1">
    <citation type="submission" date="2021-01" db="EMBL/GenBank/DDBJ databases">
        <title>Whole genome shotgun sequence of Actinoplanes couchii NBRC 106145.</title>
        <authorList>
            <person name="Komaki H."/>
            <person name="Tamura T."/>
        </authorList>
    </citation>
    <scope>NUCLEOTIDE SEQUENCE [LARGE SCALE GENOMIC DNA]</scope>
    <source>
        <strain evidence="1 2">NBRC 106145</strain>
    </source>
</reference>
<gene>
    <name evidence="1" type="ORF">Aco03nite_100930</name>
</gene>
<dbReference type="Proteomes" id="UP000612282">
    <property type="component" value="Unassembled WGS sequence"/>
</dbReference>